<protein>
    <recommendedName>
        <fullName evidence="3">Reverse transcriptase zinc-binding domain-containing protein</fullName>
    </recommendedName>
</protein>
<evidence type="ECO:0008006" key="3">
    <source>
        <dbReference type="Google" id="ProtNLM"/>
    </source>
</evidence>
<evidence type="ECO:0000313" key="2">
    <source>
        <dbReference type="Proteomes" id="UP001472677"/>
    </source>
</evidence>
<dbReference type="Proteomes" id="UP001472677">
    <property type="component" value="Unassembled WGS sequence"/>
</dbReference>
<name>A0ABR2E761_9ROSI</name>
<gene>
    <name evidence="1" type="ORF">V6N12_030853</name>
</gene>
<organism evidence="1 2">
    <name type="scientific">Hibiscus sabdariffa</name>
    <name type="common">roselle</name>
    <dbReference type="NCBI Taxonomy" id="183260"/>
    <lineage>
        <taxon>Eukaryota</taxon>
        <taxon>Viridiplantae</taxon>
        <taxon>Streptophyta</taxon>
        <taxon>Embryophyta</taxon>
        <taxon>Tracheophyta</taxon>
        <taxon>Spermatophyta</taxon>
        <taxon>Magnoliopsida</taxon>
        <taxon>eudicotyledons</taxon>
        <taxon>Gunneridae</taxon>
        <taxon>Pentapetalae</taxon>
        <taxon>rosids</taxon>
        <taxon>malvids</taxon>
        <taxon>Malvales</taxon>
        <taxon>Malvaceae</taxon>
        <taxon>Malvoideae</taxon>
        <taxon>Hibiscus</taxon>
    </lineage>
</organism>
<evidence type="ECO:0000313" key="1">
    <source>
        <dbReference type="EMBL" id="KAK8553872.1"/>
    </source>
</evidence>
<reference evidence="1 2" key="1">
    <citation type="journal article" date="2024" name="G3 (Bethesda)">
        <title>Genome assembly of Hibiscus sabdariffa L. provides insights into metabolisms of medicinal natural products.</title>
        <authorList>
            <person name="Kim T."/>
        </authorList>
    </citation>
    <scope>NUCLEOTIDE SEQUENCE [LARGE SCALE GENOMIC DNA]</scope>
    <source>
        <strain evidence="1">TK-2024</strain>
        <tissue evidence="1">Old leaves</tissue>
    </source>
</reference>
<comment type="caution">
    <text evidence="1">The sequence shown here is derived from an EMBL/GenBank/DDBJ whole genome shotgun (WGS) entry which is preliminary data.</text>
</comment>
<accession>A0ABR2E761</accession>
<proteinExistence type="predicted"/>
<keyword evidence="2" id="KW-1185">Reference proteome</keyword>
<sequence>MVGDNGEWRWNLFDTLLYVHVLLQIVAVKPPIRSTFMDRLGWKGKEDRSFSVKSSYHMRVGCDSGDKNPSWGLISKLQRPQRIKTFLWLFVCGRILTNSERLRQHLALDDSFGICGILWYLIRGWGHESTLATSRQLVTNFCLAKSKSSVVSSSTRKNARVDARWRAPGRGGVS</sequence>
<dbReference type="EMBL" id="JBBPBM010000019">
    <property type="protein sequence ID" value="KAK8553872.1"/>
    <property type="molecule type" value="Genomic_DNA"/>
</dbReference>